<evidence type="ECO:0000313" key="3">
    <source>
        <dbReference type="Proteomes" id="UP000623967"/>
    </source>
</evidence>
<proteinExistence type="predicted"/>
<feature type="domain" description="Mannosyl-glycoprotein endo-beta-N-acetylglucosamidase-like" evidence="1">
    <location>
        <begin position="22"/>
        <end position="142"/>
    </location>
</feature>
<dbReference type="Pfam" id="PF01832">
    <property type="entry name" value="Glucosaminidase"/>
    <property type="match status" value="1"/>
</dbReference>
<dbReference type="EMBL" id="JAESWB010000014">
    <property type="protein sequence ID" value="MBL4950916.1"/>
    <property type="molecule type" value="Genomic_DNA"/>
</dbReference>
<gene>
    <name evidence="2" type="ORF">JK635_01500</name>
</gene>
<keyword evidence="3" id="KW-1185">Reference proteome</keyword>
<dbReference type="InterPro" id="IPR002901">
    <property type="entry name" value="MGlyc_endo_b_GlcNAc-like_dom"/>
</dbReference>
<dbReference type="Proteomes" id="UP000623967">
    <property type="component" value="Unassembled WGS sequence"/>
</dbReference>
<reference evidence="2 3" key="1">
    <citation type="submission" date="2021-01" db="EMBL/GenBank/DDBJ databases">
        <title>Genome public.</title>
        <authorList>
            <person name="Liu C."/>
            <person name="Sun Q."/>
        </authorList>
    </citation>
    <scope>NUCLEOTIDE SEQUENCE [LARGE SCALE GENOMIC DNA]</scope>
    <source>
        <strain evidence="2 3">YIM B02564</strain>
    </source>
</reference>
<protein>
    <submittedName>
        <fullName evidence="2">Glucosaminidase domain-containing protein</fullName>
    </submittedName>
</protein>
<sequence length="159" mass="17903">MNRFVKNINPKAPELGSYYLTFGDYYGIRGDVAFAQALLETDYFRFTGDVTLEQNNFSGLGATGSKARGASFKTAEEGVLAHLQHLYAYATTKNLPSRYPLVDPRFHLVERGSAPTWIALNGKWAVPGRNYGQTILDIYERMLHTSIQHLETTRQNLNP</sequence>
<evidence type="ECO:0000259" key="1">
    <source>
        <dbReference type="Pfam" id="PF01832"/>
    </source>
</evidence>
<evidence type="ECO:0000313" key="2">
    <source>
        <dbReference type="EMBL" id="MBL4950916.1"/>
    </source>
</evidence>
<accession>A0ABS1THW9</accession>
<name>A0ABS1THW9_9BACI</name>
<comment type="caution">
    <text evidence="2">The sequence shown here is derived from an EMBL/GenBank/DDBJ whole genome shotgun (WGS) entry which is preliminary data.</text>
</comment>
<organism evidence="2 3">
    <name type="scientific">Neobacillus paridis</name>
    <dbReference type="NCBI Taxonomy" id="2803862"/>
    <lineage>
        <taxon>Bacteria</taxon>
        <taxon>Bacillati</taxon>
        <taxon>Bacillota</taxon>
        <taxon>Bacilli</taxon>
        <taxon>Bacillales</taxon>
        <taxon>Bacillaceae</taxon>
        <taxon>Neobacillus</taxon>
    </lineage>
</organism>